<dbReference type="Pfam" id="PF01657">
    <property type="entry name" value="Stress-antifung"/>
    <property type="match status" value="1"/>
</dbReference>
<evidence type="ECO:0000256" key="3">
    <source>
        <dbReference type="ARBA" id="ARBA00022729"/>
    </source>
</evidence>
<proteinExistence type="inferred from homology"/>
<sequence length="148" mass="17208">MLCPYKTDMVIWYDYCLLRNNDIGFFGQVDNVNNMFHFTSSASAGEPFPPFDKKTRQLFGRVSLNASRDQNMFASGEIGVDHWRKIYGLAQYTGEFSEIECKNCLDQIIESALNCCSGRREVRIVSGSCYLRYELPFFKYQLFRLKVD</sequence>
<evidence type="ECO:0000256" key="1">
    <source>
        <dbReference type="ARBA" id="ARBA00004613"/>
    </source>
</evidence>
<dbReference type="STRING" id="63057.A0A2P5EAU2"/>
<dbReference type="PANTHER" id="PTHR32411:SF43">
    <property type="entry name" value="CYSTEINE-RICH REPEAT SECRETORY PROTEIN 38"/>
    <property type="match status" value="1"/>
</dbReference>
<dbReference type="Gene3D" id="3.30.430.20">
    <property type="entry name" value="Gnk2 domain, C-X8-C-X2-C motif"/>
    <property type="match status" value="1"/>
</dbReference>
<name>A0A2P5EAU2_TREOI</name>
<dbReference type="Proteomes" id="UP000237000">
    <property type="component" value="Unassembled WGS sequence"/>
</dbReference>
<comment type="caution">
    <text evidence="7">The sequence shown here is derived from an EMBL/GenBank/DDBJ whole genome shotgun (WGS) entry which is preliminary data.</text>
</comment>
<organism evidence="7 8">
    <name type="scientific">Trema orientale</name>
    <name type="common">Charcoal tree</name>
    <name type="synonym">Celtis orientalis</name>
    <dbReference type="NCBI Taxonomy" id="63057"/>
    <lineage>
        <taxon>Eukaryota</taxon>
        <taxon>Viridiplantae</taxon>
        <taxon>Streptophyta</taxon>
        <taxon>Embryophyta</taxon>
        <taxon>Tracheophyta</taxon>
        <taxon>Spermatophyta</taxon>
        <taxon>Magnoliopsida</taxon>
        <taxon>eudicotyledons</taxon>
        <taxon>Gunneridae</taxon>
        <taxon>Pentapetalae</taxon>
        <taxon>rosids</taxon>
        <taxon>fabids</taxon>
        <taxon>Rosales</taxon>
        <taxon>Cannabaceae</taxon>
        <taxon>Trema</taxon>
    </lineage>
</organism>
<evidence type="ECO:0000256" key="5">
    <source>
        <dbReference type="ARBA" id="ARBA00038515"/>
    </source>
</evidence>
<evidence type="ECO:0000259" key="6">
    <source>
        <dbReference type="PROSITE" id="PS51473"/>
    </source>
</evidence>
<protein>
    <submittedName>
        <fullName evidence="7">Gnk2-like domain containing protein</fullName>
    </submittedName>
</protein>
<dbReference type="InterPro" id="IPR038408">
    <property type="entry name" value="GNK2_sf"/>
</dbReference>
<dbReference type="PANTHER" id="PTHR32411">
    <property type="entry name" value="CYSTEINE-RICH REPEAT SECRETORY PROTEIN 38-RELATED"/>
    <property type="match status" value="1"/>
</dbReference>
<keyword evidence="2" id="KW-0964">Secreted</keyword>
<dbReference type="EMBL" id="JXTC01000190">
    <property type="protein sequence ID" value="PON82646.1"/>
    <property type="molecule type" value="Genomic_DNA"/>
</dbReference>
<evidence type="ECO:0000256" key="4">
    <source>
        <dbReference type="ARBA" id="ARBA00022737"/>
    </source>
</evidence>
<feature type="domain" description="Gnk2-homologous" evidence="6">
    <location>
        <begin position="33"/>
        <end position="138"/>
    </location>
</feature>
<dbReference type="PROSITE" id="PS51473">
    <property type="entry name" value="GNK2"/>
    <property type="match status" value="1"/>
</dbReference>
<dbReference type="GO" id="GO:0005576">
    <property type="term" value="C:extracellular region"/>
    <property type="evidence" value="ECO:0007669"/>
    <property type="project" value="UniProtKB-SubCell"/>
</dbReference>
<accession>A0A2P5EAU2</accession>
<comment type="subcellular location">
    <subcellularLocation>
        <location evidence="1">Secreted</location>
    </subcellularLocation>
</comment>
<dbReference type="OrthoDB" id="1923309at2759"/>
<dbReference type="InterPro" id="IPR050581">
    <property type="entry name" value="CRR_secretory_protein"/>
</dbReference>
<dbReference type="InterPro" id="IPR002902">
    <property type="entry name" value="GNK2"/>
</dbReference>
<comment type="similarity">
    <text evidence="5">Belongs to the cysteine-rich repeat secretory protein family.</text>
</comment>
<keyword evidence="3" id="KW-0732">Signal</keyword>
<keyword evidence="8" id="KW-1185">Reference proteome</keyword>
<keyword evidence="4" id="KW-0677">Repeat</keyword>
<dbReference type="InParanoid" id="A0A2P5EAU2"/>
<dbReference type="AlphaFoldDB" id="A0A2P5EAU2"/>
<reference evidence="8" key="1">
    <citation type="submission" date="2016-06" db="EMBL/GenBank/DDBJ databases">
        <title>Parallel loss of symbiosis genes in relatives of nitrogen-fixing non-legume Parasponia.</title>
        <authorList>
            <person name="Van Velzen R."/>
            <person name="Holmer R."/>
            <person name="Bu F."/>
            <person name="Rutten L."/>
            <person name="Van Zeijl A."/>
            <person name="Liu W."/>
            <person name="Santuari L."/>
            <person name="Cao Q."/>
            <person name="Sharma T."/>
            <person name="Shen D."/>
            <person name="Roswanjaya Y."/>
            <person name="Wardhani T."/>
            <person name="Kalhor M.S."/>
            <person name="Jansen J."/>
            <person name="Van den Hoogen J."/>
            <person name="Gungor B."/>
            <person name="Hartog M."/>
            <person name="Hontelez J."/>
            <person name="Verver J."/>
            <person name="Yang W.-C."/>
            <person name="Schijlen E."/>
            <person name="Repin R."/>
            <person name="Schilthuizen M."/>
            <person name="Schranz E."/>
            <person name="Heidstra R."/>
            <person name="Miyata K."/>
            <person name="Fedorova E."/>
            <person name="Kohlen W."/>
            <person name="Bisseling T."/>
            <person name="Smit S."/>
            <person name="Geurts R."/>
        </authorList>
    </citation>
    <scope>NUCLEOTIDE SEQUENCE [LARGE SCALE GENOMIC DNA]</scope>
    <source>
        <strain evidence="8">cv. RG33-2</strain>
    </source>
</reference>
<evidence type="ECO:0000313" key="8">
    <source>
        <dbReference type="Proteomes" id="UP000237000"/>
    </source>
</evidence>
<evidence type="ECO:0000256" key="2">
    <source>
        <dbReference type="ARBA" id="ARBA00022525"/>
    </source>
</evidence>
<dbReference type="CDD" id="cd23509">
    <property type="entry name" value="Gnk2-like"/>
    <property type="match status" value="1"/>
</dbReference>
<evidence type="ECO:0000313" key="7">
    <source>
        <dbReference type="EMBL" id="PON82646.1"/>
    </source>
</evidence>
<gene>
    <name evidence="7" type="ORF">TorRG33x02_215750</name>
</gene>